<evidence type="ECO:0000313" key="2">
    <source>
        <dbReference type="EMBL" id="GIY60591.1"/>
    </source>
</evidence>
<gene>
    <name evidence="2" type="ORF">CDAR_440621</name>
</gene>
<evidence type="ECO:0000313" key="3">
    <source>
        <dbReference type="Proteomes" id="UP001054837"/>
    </source>
</evidence>
<dbReference type="EMBL" id="BPLQ01011820">
    <property type="protein sequence ID" value="GIY60591.1"/>
    <property type="molecule type" value="Genomic_DNA"/>
</dbReference>
<feature type="region of interest" description="Disordered" evidence="1">
    <location>
        <begin position="1"/>
        <end position="21"/>
    </location>
</feature>
<dbReference type="Proteomes" id="UP001054837">
    <property type="component" value="Unassembled WGS sequence"/>
</dbReference>
<accession>A0AAV4URS8</accession>
<evidence type="ECO:0000256" key="1">
    <source>
        <dbReference type="SAM" id="MobiDB-lite"/>
    </source>
</evidence>
<proteinExistence type="predicted"/>
<keyword evidence="3" id="KW-1185">Reference proteome</keyword>
<feature type="compositionally biased region" description="Polar residues" evidence="1">
    <location>
        <begin position="1"/>
        <end position="19"/>
    </location>
</feature>
<protein>
    <submittedName>
        <fullName evidence="2">Uncharacterized protein</fullName>
    </submittedName>
</protein>
<dbReference type="AlphaFoldDB" id="A0AAV4URS8"/>
<reference evidence="2 3" key="1">
    <citation type="submission" date="2021-06" db="EMBL/GenBank/DDBJ databases">
        <title>Caerostris darwini draft genome.</title>
        <authorList>
            <person name="Kono N."/>
            <person name="Arakawa K."/>
        </authorList>
    </citation>
    <scope>NUCLEOTIDE SEQUENCE [LARGE SCALE GENOMIC DNA]</scope>
</reference>
<sequence length="93" mass="10684">MKNGSLTIEKSSTISQENASRIERQQKVEMPCHRRLYSYAHERAETVARFCLTTSHNYQQAYLHHIGLPSDEICPLCRIANMDNMDPCGTELN</sequence>
<organism evidence="2 3">
    <name type="scientific">Caerostris darwini</name>
    <dbReference type="NCBI Taxonomy" id="1538125"/>
    <lineage>
        <taxon>Eukaryota</taxon>
        <taxon>Metazoa</taxon>
        <taxon>Ecdysozoa</taxon>
        <taxon>Arthropoda</taxon>
        <taxon>Chelicerata</taxon>
        <taxon>Arachnida</taxon>
        <taxon>Araneae</taxon>
        <taxon>Araneomorphae</taxon>
        <taxon>Entelegynae</taxon>
        <taxon>Araneoidea</taxon>
        <taxon>Araneidae</taxon>
        <taxon>Caerostris</taxon>
    </lineage>
</organism>
<comment type="caution">
    <text evidence="2">The sequence shown here is derived from an EMBL/GenBank/DDBJ whole genome shotgun (WGS) entry which is preliminary data.</text>
</comment>
<name>A0AAV4URS8_9ARAC</name>